<protein>
    <recommendedName>
        <fullName evidence="7">N-(2-amino-2-carboxyethyl)-L-glutamate synthase</fullName>
        <ecNumber evidence="6">2.5.1.140</ecNumber>
    </recommendedName>
</protein>
<dbReference type="NCBIfam" id="TIGR03945">
    <property type="entry name" value="PLP_SbnA_fam"/>
    <property type="match status" value="1"/>
</dbReference>
<dbReference type="Gene3D" id="3.40.50.1100">
    <property type="match status" value="2"/>
</dbReference>
<dbReference type="GO" id="GO:0006535">
    <property type="term" value="P:cysteine biosynthetic process from serine"/>
    <property type="evidence" value="ECO:0007669"/>
    <property type="project" value="InterPro"/>
</dbReference>
<dbReference type="Proteomes" id="UP000540506">
    <property type="component" value="Unassembled WGS sequence"/>
</dbReference>
<keyword evidence="12" id="KW-1185">Reference proteome</keyword>
<dbReference type="AlphaFoldDB" id="A0A7W7VZ13"/>
<evidence type="ECO:0000256" key="5">
    <source>
        <dbReference type="ARBA" id="ARBA00011738"/>
    </source>
</evidence>
<evidence type="ECO:0000256" key="6">
    <source>
        <dbReference type="ARBA" id="ARBA00012331"/>
    </source>
</evidence>
<evidence type="ECO:0000256" key="2">
    <source>
        <dbReference type="ARBA" id="ARBA00004056"/>
    </source>
</evidence>
<dbReference type="SUPFAM" id="SSF53686">
    <property type="entry name" value="Tryptophan synthase beta subunit-like PLP-dependent enzymes"/>
    <property type="match status" value="1"/>
</dbReference>
<dbReference type="InterPro" id="IPR001216">
    <property type="entry name" value="P-phosphate_BS"/>
</dbReference>
<dbReference type="GO" id="GO:0016765">
    <property type="term" value="F:transferase activity, transferring alkyl or aryl (other than methyl) groups"/>
    <property type="evidence" value="ECO:0007669"/>
    <property type="project" value="UniProtKB-ARBA"/>
</dbReference>
<reference evidence="11 12" key="1">
    <citation type="submission" date="2020-08" db="EMBL/GenBank/DDBJ databases">
        <title>Sequencing the genomes of 1000 actinobacteria strains.</title>
        <authorList>
            <person name="Klenk H.-P."/>
        </authorList>
    </citation>
    <scope>NUCLEOTIDE SEQUENCE [LARGE SCALE GENOMIC DNA]</scope>
    <source>
        <strain evidence="11 12">DSM 41654</strain>
    </source>
</reference>
<evidence type="ECO:0000313" key="12">
    <source>
        <dbReference type="Proteomes" id="UP000540506"/>
    </source>
</evidence>
<dbReference type="PROSITE" id="PS00901">
    <property type="entry name" value="CYS_SYNTHASE"/>
    <property type="match status" value="1"/>
</dbReference>
<proteinExistence type="inferred from homology"/>
<name>A0A7W7VZ13_KITKI</name>
<dbReference type="Pfam" id="PF00291">
    <property type="entry name" value="PALP"/>
    <property type="match status" value="1"/>
</dbReference>
<sequence length="348" mass="37284">MSTIEGQAGAAAADEPSVGVLGTIGATPLVELTRLDPSSPFRSYAKLEAHNPGGSIKDRSALQMLRERIRDGRLVPGRSVVVESSSGNLGIGLAQVCGYFGIRFICVADPRTNRQNLAIMRALGAEVQVVEETDPATGEYLPVRIRRVHELLARIEHAYWPDQYSNALNPQAHHATMREIVEGVPGGLDYLFCATSSCGTLRGCVEYVRAHQLPVKIVAVDAEGSVIFGNAPGPRLIPGHGAAVRPTLYGADLADTVVHVADLDCVVNCRRLAAREAILAGGSSGAVVAALHGMRERIPPGATCALILPDRGERYLETIYSDDWVTTHFGDVSHLWKDRTTTMEGTTC</sequence>
<dbReference type="InterPro" id="IPR001926">
    <property type="entry name" value="TrpB-like_PALP"/>
</dbReference>
<comment type="caution">
    <text evidence="11">The sequence shown here is derived from an EMBL/GenBank/DDBJ whole genome shotgun (WGS) entry which is preliminary data.</text>
</comment>
<keyword evidence="8 11" id="KW-0808">Transferase</keyword>
<evidence type="ECO:0000256" key="8">
    <source>
        <dbReference type="ARBA" id="ARBA00022679"/>
    </source>
</evidence>
<evidence type="ECO:0000256" key="1">
    <source>
        <dbReference type="ARBA" id="ARBA00001933"/>
    </source>
</evidence>
<comment type="similarity">
    <text evidence="4">Belongs to the cysteine synthase/cystathionine beta-synthase family. SbnA subfamily.</text>
</comment>
<dbReference type="EC" id="2.5.1.140" evidence="6"/>
<gene>
    <name evidence="11" type="ORF">FHR34_006262</name>
</gene>
<comment type="subunit">
    <text evidence="5">Homodimer.</text>
</comment>
<dbReference type="CDD" id="cd01561">
    <property type="entry name" value="CBS_like"/>
    <property type="match status" value="1"/>
</dbReference>
<evidence type="ECO:0000256" key="9">
    <source>
        <dbReference type="ARBA" id="ARBA00022898"/>
    </source>
</evidence>
<dbReference type="RefSeq" id="WP_184941377.1">
    <property type="nucleotide sequence ID" value="NZ_JACHJV010000001.1"/>
</dbReference>
<dbReference type="InterPro" id="IPR036052">
    <property type="entry name" value="TrpB-like_PALP_sf"/>
</dbReference>
<keyword evidence="9" id="KW-0663">Pyridoxal phosphate</keyword>
<dbReference type="InterPro" id="IPR050214">
    <property type="entry name" value="Cys_Synth/Cystath_Beta-Synth"/>
</dbReference>
<dbReference type="InterPro" id="IPR023927">
    <property type="entry name" value="SbnA"/>
</dbReference>
<dbReference type="PANTHER" id="PTHR10314">
    <property type="entry name" value="CYSTATHIONINE BETA-SYNTHASE"/>
    <property type="match status" value="1"/>
</dbReference>
<comment type="function">
    <text evidence="2">Catalyzes the synthesis of N-((2S)-2-amino-2-carboxyethyl)-L-glutamate (ACEGA) from O-phospho-L-serine and L-glutamate. Involved in the biosynthesis of L-2,3-diaminopropionic acid (L-Dap), a precursor of staphyloferrin B and antibiotics.</text>
</comment>
<comment type="cofactor">
    <cofactor evidence="1">
        <name>pyridoxal 5'-phosphate</name>
        <dbReference type="ChEBI" id="CHEBI:597326"/>
    </cofactor>
</comment>
<feature type="domain" description="Tryptophan synthase beta chain-like PALP" evidence="10">
    <location>
        <begin position="22"/>
        <end position="310"/>
    </location>
</feature>
<evidence type="ECO:0000313" key="11">
    <source>
        <dbReference type="EMBL" id="MBB4927269.1"/>
    </source>
</evidence>
<accession>A0A7W7VZ13</accession>
<evidence type="ECO:0000256" key="3">
    <source>
        <dbReference type="ARBA" id="ARBA00004924"/>
    </source>
</evidence>
<organism evidence="11 12">
    <name type="scientific">Kitasatospora kifunensis</name>
    <name type="common">Streptomyces kifunensis</name>
    <dbReference type="NCBI Taxonomy" id="58351"/>
    <lineage>
        <taxon>Bacteria</taxon>
        <taxon>Bacillati</taxon>
        <taxon>Actinomycetota</taxon>
        <taxon>Actinomycetes</taxon>
        <taxon>Kitasatosporales</taxon>
        <taxon>Streptomycetaceae</taxon>
        <taxon>Kitasatospora</taxon>
    </lineage>
</organism>
<comment type="pathway">
    <text evidence="3">Siderophore biosynthesis.</text>
</comment>
<dbReference type="EMBL" id="JACHJV010000001">
    <property type="protein sequence ID" value="MBB4927269.1"/>
    <property type="molecule type" value="Genomic_DNA"/>
</dbReference>
<evidence type="ECO:0000256" key="4">
    <source>
        <dbReference type="ARBA" id="ARBA00008519"/>
    </source>
</evidence>
<evidence type="ECO:0000259" key="10">
    <source>
        <dbReference type="Pfam" id="PF00291"/>
    </source>
</evidence>
<evidence type="ECO:0000256" key="7">
    <source>
        <dbReference type="ARBA" id="ARBA00016985"/>
    </source>
</evidence>